<comment type="similarity">
    <text evidence="5">Belongs to the SAT4 family.</text>
</comment>
<protein>
    <recommendedName>
        <fullName evidence="8">Rhodopsin domain-containing protein</fullName>
    </recommendedName>
</protein>
<dbReference type="Proteomes" id="UP001227192">
    <property type="component" value="Unassembled WGS sequence"/>
</dbReference>
<organism evidence="9 10">
    <name type="scientific">Penicillium thymicola</name>
    <dbReference type="NCBI Taxonomy" id="293382"/>
    <lineage>
        <taxon>Eukaryota</taxon>
        <taxon>Fungi</taxon>
        <taxon>Dikarya</taxon>
        <taxon>Ascomycota</taxon>
        <taxon>Pezizomycotina</taxon>
        <taxon>Eurotiomycetes</taxon>
        <taxon>Eurotiomycetidae</taxon>
        <taxon>Eurotiales</taxon>
        <taxon>Aspergillaceae</taxon>
        <taxon>Penicillium</taxon>
    </lineage>
</organism>
<feature type="transmembrane region" description="Helical" evidence="7">
    <location>
        <begin position="27"/>
        <end position="48"/>
    </location>
</feature>
<accession>A0AAI9T5U5</accession>
<evidence type="ECO:0000256" key="2">
    <source>
        <dbReference type="ARBA" id="ARBA00022692"/>
    </source>
</evidence>
<name>A0AAI9T5U5_PENTH</name>
<evidence type="ECO:0000256" key="7">
    <source>
        <dbReference type="SAM" id="Phobius"/>
    </source>
</evidence>
<dbReference type="Pfam" id="PF20684">
    <property type="entry name" value="Fung_rhodopsin"/>
    <property type="match status" value="1"/>
</dbReference>
<keyword evidence="2 7" id="KW-0812">Transmembrane</keyword>
<reference evidence="9" key="1">
    <citation type="submission" date="2015-06" db="EMBL/GenBank/DDBJ databases">
        <authorList>
            <person name="Nguyen H."/>
        </authorList>
    </citation>
    <scope>NUCLEOTIDE SEQUENCE</scope>
    <source>
        <strain evidence="9">DAOM 180753</strain>
    </source>
</reference>
<evidence type="ECO:0000256" key="3">
    <source>
        <dbReference type="ARBA" id="ARBA00022989"/>
    </source>
</evidence>
<dbReference type="PANTHER" id="PTHR33048">
    <property type="entry name" value="PTH11-LIKE INTEGRAL MEMBRANE PROTEIN (AFU_ORTHOLOGUE AFUA_5G11245)"/>
    <property type="match status" value="1"/>
</dbReference>
<dbReference type="AlphaFoldDB" id="A0AAI9T5U5"/>
<feature type="compositionally biased region" description="Basic and acidic residues" evidence="6">
    <location>
        <begin position="406"/>
        <end position="416"/>
    </location>
</feature>
<sequence>MRFPPPTIAESWPTPNYIDPPTRGHGVLIVNVVCLALAFLIVSLRLYTRIWITCSAGVDDVLIVVGLIFAIAMAVVTSIATEQWGMNRHIWDIESDRFIAVRKLNLCFQLFFLVSSCFIKISLLWFCRRLIGKVNFALYNWAFILSIVFVAGSSVLFIVISIFQCSPIHAYWEINTESYHCMDDGAIVFSASVINIFTDLLVTALPMPLIWSLKLPARQRLAVISIFALGIVVNVAGCVRTVYAWKSMMTGYDGTWVGWPGLITAAVELSLGLICSSAPALRPLIAAFLPRLLSSTRNIGSSYNQRTRTHRLWYSTGRSRTSRLVTDDSHPSGYNSDRFEIMRTVEMESWTESRLAGSDKMGHGYDITFDNHGRALNTVDCIDIKMSMVYASPMSAGSSASGPSDTHSRFDDRQSR</sequence>
<dbReference type="InterPro" id="IPR052337">
    <property type="entry name" value="SAT4-like"/>
</dbReference>
<feature type="compositionally biased region" description="Low complexity" evidence="6">
    <location>
        <begin position="393"/>
        <end position="404"/>
    </location>
</feature>
<dbReference type="GO" id="GO:0016020">
    <property type="term" value="C:membrane"/>
    <property type="evidence" value="ECO:0007669"/>
    <property type="project" value="UniProtKB-SubCell"/>
</dbReference>
<keyword evidence="4 7" id="KW-0472">Membrane</keyword>
<evidence type="ECO:0000256" key="1">
    <source>
        <dbReference type="ARBA" id="ARBA00004141"/>
    </source>
</evidence>
<feature type="transmembrane region" description="Helical" evidence="7">
    <location>
        <begin position="221"/>
        <end position="245"/>
    </location>
</feature>
<feature type="region of interest" description="Disordered" evidence="6">
    <location>
        <begin position="393"/>
        <end position="416"/>
    </location>
</feature>
<feature type="transmembrane region" description="Helical" evidence="7">
    <location>
        <begin position="100"/>
        <end position="126"/>
    </location>
</feature>
<feature type="domain" description="Rhodopsin" evidence="8">
    <location>
        <begin position="44"/>
        <end position="286"/>
    </location>
</feature>
<evidence type="ECO:0000256" key="5">
    <source>
        <dbReference type="ARBA" id="ARBA00038359"/>
    </source>
</evidence>
<gene>
    <name evidence="9" type="ORF">VN97_g12263</name>
</gene>
<evidence type="ECO:0000259" key="8">
    <source>
        <dbReference type="Pfam" id="PF20684"/>
    </source>
</evidence>
<comment type="caution">
    <text evidence="9">The sequence shown here is derived from an EMBL/GenBank/DDBJ whole genome shotgun (WGS) entry which is preliminary data.</text>
</comment>
<dbReference type="EMBL" id="LACB01000857">
    <property type="protein sequence ID" value="KAJ9481232.1"/>
    <property type="molecule type" value="Genomic_DNA"/>
</dbReference>
<evidence type="ECO:0000313" key="9">
    <source>
        <dbReference type="EMBL" id="KAJ9481232.1"/>
    </source>
</evidence>
<feature type="transmembrane region" description="Helical" evidence="7">
    <location>
        <begin position="257"/>
        <end position="281"/>
    </location>
</feature>
<dbReference type="PANTHER" id="PTHR33048:SF129">
    <property type="entry name" value="INTEGRAL MEMBRANE PROTEIN-RELATED"/>
    <property type="match status" value="1"/>
</dbReference>
<keyword evidence="3 7" id="KW-1133">Transmembrane helix</keyword>
<comment type="subcellular location">
    <subcellularLocation>
        <location evidence="1">Membrane</location>
        <topology evidence="1">Multi-pass membrane protein</topology>
    </subcellularLocation>
</comment>
<feature type="transmembrane region" description="Helical" evidence="7">
    <location>
        <begin position="138"/>
        <end position="163"/>
    </location>
</feature>
<feature type="transmembrane region" description="Helical" evidence="7">
    <location>
        <begin position="186"/>
        <end position="209"/>
    </location>
</feature>
<evidence type="ECO:0000256" key="4">
    <source>
        <dbReference type="ARBA" id="ARBA00023136"/>
    </source>
</evidence>
<evidence type="ECO:0000313" key="10">
    <source>
        <dbReference type="Proteomes" id="UP001227192"/>
    </source>
</evidence>
<reference evidence="9" key="2">
    <citation type="journal article" date="2016" name="Fungal Biol.">
        <title>Ochratoxin A production by Penicillium thymicola.</title>
        <authorList>
            <person name="Nguyen H.D.T."/>
            <person name="McMullin D.R."/>
            <person name="Ponomareva E."/>
            <person name="Riley R."/>
            <person name="Pomraning K.R."/>
            <person name="Baker S.E."/>
            <person name="Seifert K.A."/>
        </authorList>
    </citation>
    <scope>NUCLEOTIDE SEQUENCE</scope>
    <source>
        <strain evidence="9">DAOM 180753</strain>
    </source>
</reference>
<proteinExistence type="inferred from homology"/>
<dbReference type="InterPro" id="IPR049326">
    <property type="entry name" value="Rhodopsin_dom_fungi"/>
</dbReference>
<evidence type="ECO:0000256" key="6">
    <source>
        <dbReference type="SAM" id="MobiDB-lite"/>
    </source>
</evidence>
<keyword evidence="10" id="KW-1185">Reference proteome</keyword>
<feature type="transmembrane region" description="Helical" evidence="7">
    <location>
        <begin position="60"/>
        <end position="80"/>
    </location>
</feature>